<evidence type="ECO:0000313" key="2">
    <source>
        <dbReference type="Proteomes" id="UP000224460"/>
    </source>
</evidence>
<name>A0AC61DE26_9FIRM</name>
<gene>
    <name evidence="1" type="primary">cobK</name>
    <name evidence="1" type="ORF">CS063_08195</name>
</gene>
<accession>A0AC61DE26</accession>
<keyword evidence="2" id="KW-1185">Reference proteome</keyword>
<reference evidence="1" key="1">
    <citation type="submission" date="2017-10" db="EMBL/GenBank/DDBJ databases">
        <title>Genome sequence of cellulolytic Lachnospiraceae bacterium XHS1971 isolated from hotspring sediment.</title>
        <authorList>
            <person name="Vasudevan G."/>
            <person name="Joshi A.J."/>
            <person name="Hivarkar S."/>
            <person name="Lanjekar V.B."/>
            <person name="Dhakephalkar P.K."/>
            <person name="Dagar S."/>
        </authorList>
    </citation>
    <scope>NUCLEOTIDE SEQUENCE</scope>
    <source>
        <strain evidence="1">XHS1971</strain>
    </source>
</reference>
<sequence length="248" mass="27860">MILVLGGTSDSLQICERLNKRQQAYLVSVTSAYGKELCLPYTDQVQLGKMNEHEMKSFLLENHIETVIDATHPYAIEVSQIAQKVTQALNVTYKRYERPSLLEEMSYSKLHVVSSLEEACELVASLGERIFLATGSKHLAFFKERLGHKMLFARVLPTSQVLGECEALGFQADHLIAMKGPFSEDMNRAFFSATLSDVVLTKESGKEGGFIEKVEAAKALDIPIVVIKRPCFNYRCVFHHLDELIESL</sequence>
<organism evidence="1 2">
    <name type="scientific">Sporanaerobium hydrogeniformans</name>
    <dbReference type="NCBI Taxonomy" id="3072179"/>
    <lineage>
        <taxon>Bacteria</taxon>
        <taxon>Bacillati</taxon>
        <taxon>Bacillota</taxon>
        <taxon>Clostridia</taxon>
        <taxon>Lachnospirales</taxon>
        <taxon>Lachnospiraceae</taxon>
        <taxon>Sporanaerobium</taxon>
    </lineage>
</organism>
<comment type="caution">
    <text evidence="1">The sequence shown here is derived from an EMBL/GenBank/DDBJ whole genome shotgun (WGS) entry which is preliminary data.</text>
</comment>
<dbReference type="EMBL" id="PEDL01000006">
    <property type="protein sequence ID" value="PHV70986.1"/>
    <property type="molecule type" value="Genomic_DNA"/>
</dbReference>
<dbReference type="Proteomes" id="UP000224460">
    <property type="component" value="Unassembled WGS sequence"/>
</dbReference>
<proteinExistence type="predicted"/>
<protein>
    <submittedName>
        <fullName evidence="1">Precorrin-6A reductase</fullName>
    </submittedName>
</protein>
<evidence type="ECO:0000313" key="1">
    <source>
        <dbReference type="EMBL" id="PHV70986.1"/>
    </source>
</evidence>